<proteinExistence type="predicted"/>
<dbReference type="Proteomes" id="UP000327493">
    <property type="component" value="Unassembled WGS sequence"/>
</dbReference>
<accession>A0A5J5CBL7</accession>
<reference evidence="2 3" key="1">
    <citation type="submission" date="2019-08" db="EMBL/GenBank/DDBJ databases">
        <title>A chromosome-level genome assembly, high-density linkage maps, and genome scans reveal the genomic architecture of hybrid incompatibilities underlying speciation via character displacement in darters (Percidae: Etheostominae).</title>
        <authorList>
            <person name="Moran R.L."/>
            <person name="Catchen J.M."/>
            <person name="Fuller R.C."/>
        </authorList>
    </citation>
    <scope>NUCLEOTIDE SEQUENCE [LARGE SCALE GENOMIC DNA]</scope>
    <source>
        <strain evidence="2">EspeVRDwgs_2016</strain>
        <tissue evidence="2">Muscle</tissue>
    </source>
</reference>
<keyword evidence="3" id="KW-1185">Reference proteome</keyword>
<name>A0A5J5CBL7_9PERO</name>
<sequence>MVGDSAQACKTRETRLMHTRRGLYHRNTEYCSLVPVARRCCVAAAGACRQSSVAQETQMLQAPLEPVLPAPVPPSVRSCFSALPHLLVSGSAALQTTLRRGACTSRRRRPALGLRADHCSHTAAWNSFGSVSREWKKVKEEEKEEEEEEEEEVMFWRRLMLGRQPRVGVPRIHLQRSVGTLGGRWGDPDGTQLRDRRRRSPSECFPTERRLLLLLLLLVSEKGFDESRTPPLLR</sequence>
<dbReference type="EMBL" id="VOFY01000037">
    <property type="protein sequence ID" value="KAA8579264.1"/>
    <property type="molecule type" value="Genomic_DNA"/>
</dbReference>
<organism evidence="2 3">
    <name type="scientific">Etheostoma spectabile</name>
    <name type="common">orangethroat darter</name>
    <dbReference type="NCBI Taxonomy" id="54343"/>
    <lineage>
        <taxon>Eukaryota</taxon>
        <taxon>Metazoa</taxon>
        <taxon>Chordata</taxon>
        <taxon>Craniata</taxon>
        <taxon>Vertebrata</taxon>
        <taxon>Euteleostomi</taxon>
        <taxon>Actinopterygii</taxon>
        <taxon>Neopterygii</taxon>
        <taxon>Teleostei</taxon>
        <taxon>Neoteleostei</taxon>
        <taxon>Acanthomorphata</taxon>
        <taxon>Eupercaria</taxon>
        <taxon>Perciformes</taxon>
        <taxon>Percoidei</taxon>
        <taxon>Percidae</taxon>
        <taxon>Etheostomatinae</taxon>
        <taxon>Etheostoma</taxon>
    </lineage>
</organism>
<dbReference type="AlphaFoldDB" id="A0A5J5CBL7"/>
<gene>
    <name evidence="2" type="ORF">FQN60_006014</name>
</gene>
<protein>
    <submittedName>
        <fullName evidence="2">Uncharacterized protein</fullName>
    </submittedName>
</protein>
<evidence type="ECO:0000313" key="2">
    <source>
        <dbReference type="EMBL" id="KAA8579264.1"/>
    </source>
</evidence>
<feature type="coiled-coil region" evidence="1">
    <location>
        <begin position="132"/>
        <end position="159"/>
    </location>
</feature>
<feature type="non-terminal residue" evidence="2">
    <location>
        <position position="234"/>
    </location>
</feature>
<comment type="caution">
    <text evidence="2">The sequence shown here is derived from an EMBL/GenBank/DDBJ whole genome shotgun (WGS) entry which is preliminary data.</text>
</comment>
<evidence type="ECO:0000256" key="1">
    <source>
        <dbReference type="SAM" id="Coils"/>
    </source>
</evidence>
<keyword evidence="1" id="KW-0175">Coiled coil</keyword>
<evidence type="ECO:0000313" key="3">
    <source>
        <dbReference type="Proteomes" id="UP000327493"/>
    </source>
</evidence>